<dbReference type="EMBL" id="JADKNH010000001">
    <property type="protein sequence ID" value="MBF4691579.1"/>
    <property type="molecule type" value="Genomic_DNA"/>
</dbReference>
<feature type="coiled-coil region" evidence="1">
    <location>
        <begin position="129"/>
        <end position="194"/>
    </location>
</feature>
<accession>A0ABR9ZPM2</accession>
<dbReference type="RefSeq" id="WP_194699826.1">
    <property type="nucleotide sequence ID" value="NZ_JADKNH010000001.1"/>
</dbReference>
<dbReference type="Proteomes" id="UP000614200">
    <property type="component" value="Unassembled WGS sequence"/>
</dbReference>
<dbReference type="PANTHER" id="PTHR30469">
    <property type="entry name" value="MULTIDRUG RESISTANCE PROTEIN MDTA"/>
    <property type="match status" value="1"/>
</dbReference>
<name>A0ABR9ZPM2_9FIRM</name>
<sequence>MSKKNRVILTLIILGALGLTVFKVTCQVDAPIVVVKPVTVKKLAMTNYDVSLNYVGRVESSSLKKLSFKSTGKVESIKVAVGDRVNAGDQLMILDQEDLIFAKNAAENQMKVALAQYEKVLKGTSSEELKNAKSNVEKAQEIYNDAQKQLDHGKLLYESGGISKDALDQLTLNLNLQAKNLDQAEQLYQKAKRGAEPEDVAMAQANYLMAKTDFESKQSLLEDAVLRAPVSGTIVSILYEADETVPAGYPAVVIREDSQIIKVGVTGEDLKKIKLGQEFLCTDLALKGSITRLAEVPDASTHLYEIEATLKNSDLLIGEIVECRLLIGEASGVIIPIESILNDGEDFVFLYEEGYVTRQVVHKSEIIGNQILVSGLNAGDLLISKNINQLKDGELVSLMEQ</sequence>
<dbReference type="Gene3D" id="2.40.50.100">
    <property type="match status" value="1"/>
</dbReference>
<organism evidence="2 3">
    <name type="scientific">Fusibacter ferrireducens</name>
    <dbReference type="NCBI Taxonomy" id="2785058"/>
    <lineage>
        <taxon>Bacteria</taxon>
        <taxon>Bacillati</taxon>
        <taxon>Bacillota</taxon>
        <taxon>Clostridia</taxon>
        <taxon>Eubacteriales</taxon>
        <taxon>Eubacteriales Family XII. Incertae Sedis</taxon>
        <taxon>Fusibacter</taxon>
    </lineage>
</organism>
<dbReference type="Gene3D" id="1.10.287.470">
    <property type="entry name" value="Helix hairpin bin"/>
    <property type="match status" value="1"/>
</dbReference>
<comment type="caution">
    <text evidence="2">The sequence shown here is derived from an EMBL/GenBank/DDBJ whole genome shotgun (WGS) entry which is preliminary data.</text>
</comment>
<proteinExistence type="predicted"/>
<evidence type="ECO:0000313" key="2">
    <source>
        <dbReference type="EMBL" id="MBF4691579.1"/>
    </source>
</evidence>
<keyword evidence="3" id="KW-1185">Reference proteome</keyword>
<keyword evidence="1" id="KW-0175">Coiled coil</keyword>
<protein>
    <submittedName>
        <fullName evidence="2">HlyD family efflux transporter periplasmic adaptor subunit</fullName>
    </submittedName>
</protein>
<dbReference type="Gene3D" id="2.40.420.20">
    <property type="match status" value="1"/>
</dbReference>
<dbReference type="SUPFAM" id="SSF111369">
    <property type="entry name" value="HlyD-like secretion proteins"/>
    <property type="match status" value="1"/>
</dbReference>
<reference evidence="2 3" key="1">
    <citation type="submission" date="2020-11" db="EMBL/GenBank/DDBJ databases">
        <title>Fusibacter basophilias sp. nov.</title>
        <authorList>
            <person name="Qiu D."/>
        </authorList>
    </citation>
    <scope>NUCLEOTIDE SEQUENCE [LARGE SCALE GENOMIC DNA]</scope>
    <source>
        <strain evidence="2 3">Q10-2</strain>
    </source>
</reference>
<evidence type="ECO:0000256" key="1">
    <source>
        <dbReference type="SAM" id="Coils"/>
    </source>
</evidence>
<gene>
    <name evidence="2" type="ORF">ISU02_00540</name>
</gene>
<evidence type="ECO:0000313" key="3">
    <source>
        <dbReference type="Proteomes" id="UP000614200"/>
    </source>
</evidence>